<dbReference type="PANTHER" id="PTHR37844">
    <property type="entry name" value="SER/THR PROTEIN PHOSPHATASE SUPERFAMILY (AFU_ORTHOLOGUE AFUA_1G14840)"/>
    <property type="match status" value="1"/>
</dbReference>
<dbReference type="GeneID" id="69972090"/>
<gene>
    <name evidence="2" type="ORF">K788_0000563</name>
</gene>
<feature type="domain" description="Calcineurin-like phosphoesterase" evidence="1">
    <location>
        <begin position="1"/>
        <end position="218"/>
    </location>
</feature>
<dbReference type="Pfam" id="PF00149">
    <property type="entry name" value="Metallophos"/>
    <property type="match status" value="1"/>
</dbReference>
<sequence length="264" mass="29703">MKIQFASDLHLEYLEKRFPGYLAVEPCDADVLVLAGDISEGTRVLDLFACWPYPVIFVPGNHEFYQSRLDDVLGEFDLRKIAYPNIKVLSPGETVIQNVRFIGCTLWTDFEVFGASRRTDAMTECAEKIIDHKVIVGKTGEGFSPVEAQHMHWEHRSWLRRALSSPFSGKTVVVTHHGPHPNSMDPRFSTELTSAGFVSDLADELSMADVFIHGHIHCSSDYMIGSTRVLANPMGYCRGIKKATSPQELARENEQFDPCRVIEI</sequence>
<dbReference type="Proteomes" id="UP000019146">
    <property type="component" value="Chromosome 2"/>
</dbReference>
<dbReference type="AlphaFoldDB" id="A0A0P0RIB7"/>
<dbReference type="PANTHER" id="PTHR37844:SF2">
    <property type="entry name" value="SER_THR PROTEIN PHOSPHATASE SUPERFAMILY (AFU_ORTHOLOGUE AFUA_1G14840)"/>
    <property type="match status" value="1"/>
</dbReference>
<dbReference type="Gene3D" id="3.60.21.10">
    <property type="match status" value="2"/>
</dbReference>
<dbReference type="KEGG" id="bcai:K788_0000563"/>
<accession>A0A0P0RIB7</accession>
<dbReference type="GO" id="GO:0016787">
    <property type="term" value="F:hydrolase activity"/>
    <property type="evidence" value="ECO:0007669"/>
    <property type="project" value="InterPro"/>
</dbReference>
<organism evidence="2 3">
    <name type="scientific">Paraburkholderia caribensis MBA4</name>
    <dbReference type="NCBI Taxonomy" id="1323664"/>
    <lineage>
        <taxon>Bacteria</taxon>
        <taxon>Pseudomonadati</taxon>
        <taxon>Pseudomonadota</taxon>
        <taxon>Betaproteobacteria</taxon>
        <taxon>Burkholderiales</taxon>
        <taxon>Burkholderiaceae</taxon>
        <taxon>Paraburkholderia</taxon>
    </lineage>
</organism>
<evidence type="ECO:0000313" key="3">
    <source>
        <dbReference type="Proteomes" id="UP000019146"/>
    </source>
</evidence>
<dbReference type="SUPFAM" id="SSF56300">
    <property type="entry name" value="Metallo-dependent phosphatases"/>
    <property type="match status" value="1"/>
</dbReference>
<proteinExistence type="predicted"/>
<name>A0A0P0RIB7_9BURK</name>
<protein>
    <submittedName>
        <fullName evidence="2">Phosphoesterase, related to the Icc protein</fullName>
    </submittedName>
</protein>
<dbReference type="RefSeq" id="WP_035998339.1">
    <property type="nucleotide sequence ID" value="NZ_CP012747.1"/>
</dbReference>
<dbReference type="EMBL" id="CP012747">
    <property type="protein sequence ID" value="ALL68371.1"/>
    <property type="molecule type" value="Genomic_DNA"/>
</dbReference>
<reference evidence="2 3" key="1">
    <citation type="journal article" date="2014" name="Genome Announc.">
        <title>Draft Genome Sequence of the Haloacid-Degrading Burkholderia caribensis Strain MBA4.</title>
        <authorList>
            <person name="Pan Y."/>
            <person name="Kong K.F."/>
            <person name="Tsang J.S."/>
        </authorList>
    </citation>
    <scope>NUCLEOTIDE SEQUENCE [LARGE SCALE GENOMIC DNA]</scope>
    <source>
        <strain evidence="2 3">MBA4</strain>
    </source>
</reference>
<dbReference type="InterPro" id="IPR029052">
    <property type="entry name" value="Metallo-depent_PP-like"/>
</dbReference>
<evidence type="ECO:0000259" key="1">
    <source>
        <dbReference type="Pfam" id="PF00149"/>
    </source>
</evidence>
<dbReference type="InterPro" id="IPR004843">
    <property type="entry name" value="Calcineurin-like_PHP"/>
</dbReference>
<evidence type="ECO:0000313" key="2">
    <source>
        <dbReference type="EMBL" id="ALL68371.1"/>
    </source>
</evidence>